<comment type="function">
    <text evidence="3">Lytic transglycosylase with a strong preference for naked glycan strands that lack stem peptides.</text>
</comment>
<keyword evidence="7" id="KW-0449">Lipoprotein</keyword>
<dbReference type="Proteomes" id="UP000295281">
    <property type="component" value="Unassembled WGS sequence"/>
</dbReference>
<comment type="caution">
    <text evidence="7">The sequence shown here is derived from an EMBL/GenBank/DDBJ whole genome shotgun (WGS) entry which is preliminary data.</text>
</comment>
<evidence type="ECO:0000313" key="8">
    <source>
        <dbReference type="Proteomes" id="UP000295281"/>
    </source>
</evidence>
<dbReference type="InterPro" id="IPR034718">
    <property type="entry name" value="RlpA"/>
</dbReference>
<evidence type="ECO:0000313" key="7">
    <source>
        <dbReference type="EMBL" id="TDQ44182.1"/>
    </source>
</evidence>
<name>A0A4R6UDM1_9ACTN</name>
<feature type="compositionally biased region" description="Basic and acidic residues" evidence="5">
    <location>
        <begin position="71"/>
        <end position="88"/>
    </location>
</feature>
<dbReference type="HAMAP" id="MF_02071">
    <property type="entry name" value="RlpA"/>
    <property type="match status" value="1"/>
</dbReference>
<dbReference type="GO" id="GO:0071555">
    <property type="term" value="P:cell wall organization"/>
    <property type="evidence" value="ECO:0007669"/>
    <property type="project" value="UniProtKB-KW"/>
</dbReference>
<feature type="region of interest" description="Disordered" evidence="5">
    <location>
        <begin position="36"/>
        <end position="144"/>
    </location>
</feature>
<dbReference type="NCBIfam" id="TIGR00413">
    <property type="entry name" value="rlpA"/>
    <property type="match status" value="1"/>
</dbReference>
<dbReference type="PANTHER" id="PTHR34183">
    <property type="entry name" value="ENDOLYTIC PEPTIDOGLYCAN TRANSGLYCOSYLASE RLPA"/>
    <property type="match status" value="1"/>
</dbReference>
<dbReference type="Pfam" id="PF03330">
    <property type="entry name" value="DPBB_1"/>
    <property type="match status" value="1"/>
</dbReference>
<dbReference type="InterPro" id="IPR036908">
    <property type="entry name" value="RlpA-like_sf"/>
</dbReference>
<accession>A0A4R6UDM1</accession>
<dbReference type="GO" id="GO:0000270">
    <property type="term" value="P:peptidoglycan metabolic process"/>
    <property type="evidence" value="ECO:0007669"/>
    <property type="project" value="UniProtKB-UniRule"/>
</dbReference>
<dbReference type="EC" id="4.2.2.-" evidence="3"/>
<dbReference type="SUPFAM" id="SSF50685">
    <property type="entry name" value="Barwin-like endoglucanases"/>
    <property type="match status" value="1"/>
</dbReference>
<evidence type="ECO:0000256" key="1">
    <source>
        <dbReference type="ARBA" id="ARBA00023239"/>
    </source>
</evidence>
<gene>
    <name evidence="3" type="primary">rlpA</name>
    <name evidence="7" type="ORF">EV190_13719</name>
</gene>
<dbReference type="Gene3D" id="2.40.40.10">
    <property type="entry name" value="RlpA-like domain"/>
    <property type="match status" value="1"/>
</dbReference>
<keyword evidence="3" id="KW-0732">Signal</keyword>
<dbReference type="RefSeq" id="WP_279536637.1">
    <property type="nucleotide sequence ID" value="NZ_SNYN01000037.1"/>
</dbReference>
<evidence type="ECO:0000256" key="2">
    <source>
        <dbReference type="ARBA" id="ARBA00023316"/>
    </source>
</evidence>
<reference evidence="7 8" key="1">
    <citation type="submission" date="2019-03" db="EMBL/GenBank/DDBJ databases">
        <title>Genomic Encyclopedia of Type Strains, Phase IV (KMG-IV): sequencing the most valuable type-strain genomes for metagenomic binning, comparative biology and taxonomic classification.</title>
        <authorList>
            <person name="Goeker M."/>
        </authorList>
    </citation>
    <scope>NUCLEOTIDE SEQUENCE [LARGE SCALE GENOMIC DNA]</scope>
    <source>
        <strain evidence="7 8">DSM 46770</strain>
    </source>
</reference>
<proteinExistence type="inferred from homology"/>
<feature type="domain" description="RlpA-like protein double-psi beta-barrel" evidence="6">
    <location>
        <begin position="127"/>
        <end position="209"/>
    </location>
</feature>
<dbReference type="EMBL" id="SNYN01000037">
    <property type="protein sequence ID" value="TDQ44182.1"/>
    <property type="molecule type" value="Genomic_DNA"/>
</dbReference>
<dbReference type="PANTHER" id="PTHR34183:SF8">
    <property type="entry name" value="ENDOLYTIC PEPTIDOGLYCAN TRANSGLYCOSYLASE RLPA-RELATED"/>
    <property type="match status" value="1"/>
</dbReference>
<organism evidence="7 8">
    <name type="scientific">Actinorugispora endophytica</name>
    <dbReference type="NCBI Taxonomy" id="1605990"/>
    <lineage>
        <taxon>Bacteria</taxon>
        <taxon>Bacillati</taxon>
        <taxon>Actinomycetota</taxon>
        <taxon>Actinomycetes</taxon>
        <taxon>Streptosporangiales</taxon>
        <taxon>Nocardiopsidaceae</taxon>
        <taxon>Actinorugispora</taxon>
    </lineage>
</organism>
<keyword evidence="2 3" id="KW-0961">Cell wall biogenesis/degradation</keyword>
<keyword evidence="1 3" id="KW-0456">Lyase</keyword>
<sequence length="214" mass="22140" precursor="true">MGRRSAHAARRKSRRVVVVSAAALAVLTAGGTAAFAFSDLGADPDPTANTATVPDADTSRPQGSAPPPDPQAREQARAQRDEVVDEASRSAQIQAAQATQEPEPDEGSDDGRGSSDLTPSGEGGQCEASMYGDPQPTASGETFDPSAMTAAHKTLPFDTMVRVTNTANGKSVTVRINDRGPYIAGRCLDLSTASFSMIAPPGQGVAQVEWEVVS</sequence>
<keyword evidence="8" id="KW-1185">Reference proteome</keyword>
<dbReference type="InterPro" id="IPR009009">
    <property type="entry name" value="RlpA-like_DPBB"/>
</dbReference>
<evidence type="ECO:0000256" key="4">
    <source>
        <dbReference type="RuleBase" id="RU003495"/>
    </source>
</evidence>
<feature type="signal peptide" evidence="3">
    <location>
        <begin position="1"/>
        <end position="36"/>
    </location>
</feature>
<protein>
    <recommendedName>
        <fullName evidence="3">Probable endolytic peptidoglycan transglycosylase RlpA</fullName>
        <ecNumber evidence="3">4.2.2.-</ecNumber>
    </recommendedName>
</protein>
<dbReference type="InterPro" id="IPR012997">
    <property type="entry name" value="RplA"/>
</dbReference>
<comment type="similarity">
    <text evidence="3 4">Belongs to the RlpA family.</text>
</comment>
<dbReference type="AlphaFoldDB" id="A0A4R6UDM1"/>
<evidence type="ECO:0000256" key="3">
    <source>
        <dbReference type="HAMAP-Rule" id="MF_02071"/>
    </source>
</evidence>
<feature type="chain" id="PRO_5021052329" description="Probable endolytic peptidoglycan transglycosylase RlpA" evidence="3">
    <location>
        <begin position="37"/>
        <end position="214"/>
    </location>
</feature>
<feature type="compositionally biased region" description="Low complexity" evidence="5">
    <location>
        <begin position="91"/>
        <end position="101"/>
    </location>
</feature>
<evidence type="ECO:0000256" key="5">
    <source>
        <dbReference type="SAM" id="MobiDB-lite"/>
    </source>
</evidence>
<dbReference type="GO" id="GO:0008932">
    <property type="term" value="F:lytic endotransglycosylase activity"/>
    <property type="evidence" value="ECO:0007669"/>
    <property type="project" value="UniProtKB-UniRule"/>
</dbReference>
<evidence type="ECO:0000259" key="6">
    <source>
        <dbReference type="Pfam" id="PF03330"/>
    </source>
</evidence>
<dbReference type="CDD" id="cd22268">
    <property type="entry name" value="DPBB_RlpA-like"/>
    <property type="match status" value="1"/>
</dbReference>